<dbReference type="Gene3D" id="3.40.50.880">
    <property type="match status" value="1"/>
</dbReference>
<organism evidence="2 3">
    <name type="scientific">Tsuneonella dongtanensis</name>
    <dbReference type="NCBI Taxonomy" id="692370"/>
    <lineage>
        <taxon>Bacteria</taxon>
        <taxon>Pseudomonadati</taxon>
        <taxon>Pseudomonadota</taxon>
        <taxon>Alphaproteobacteria</taxon>
        <taxon>Sphingomonadales</taxon>
        <taxon>Erythrobacteraceae</taxon>
        <taxon>Tsuneonella</taxon>
    </lineage>
</organism>
<dbReference type="OrthoDB" id="9813383at2"/>
<dbReference type="PANTHER" id="PTHR42695:SF5">
    <property type="entry name" value="GLUTAMINE AMIDOTRANSFERASE YLR126C-RELATED"/>
    <property type="match status" value="1"/>
</dbReference>
<dbReference type="Pfam" id="PF00117">
    <property type="entry name" value="GATase"/>
    <property type="match status" value="1"/>
</dbReference>
<gene>
    <name evidence="2" type="ORF">A6F68_00851</name>
</gene>
<dbReference type="PATRIC" id="fig|692370.5.peg.867"/>
<dbReference type="PANTHER" id="PTHR42695">
    <property type="entry name" value="GLUTAMINE AMIDOTRANSFERASE YLR126C-RELATED"/>
    <property type="match status" value="1"/>
</dbReference>
<proteinExistence type="predicted"/>
<dbReference type="GO" id="GO:0005829">
    <property type="term" value="C:cytosol"/>
    <property type="evidence" value="ECO:0007669"/>
    <property type="project" value="TreeGrafter"/>
</dbReference>
<dbReference type="RefSeq" id="WP_067676732.1">
    <property type="nucleotide sequence ID" value="NZ_CP016591.1"/>
</dbReference>
<feature type="domain" description="Glutamine amidotransferase" evidence="1">
    <location>
        <begin position="78"/>
        <end position="184"/>
    </location>
</feature>
<dbReference type="InterPro" id="IPR017926">
    <property type="entry name" value="GATASE"/>
</dbReference>
<dbReference type="KEGG" id="ado:A6F68_00851"/>
<evidence type="ECO:0000313" key="3">
    <source>
        <dbReference type="Proteomes" id="UP000092932"/>
    </source>
</evidence>
<evidence type="ECO:0000259" key="1">
    <source>
        <dbReference type="Pfam" id="PF00117"/>
    </source>
</evidence>
<keyword evidence="2" id="KW-0808">Transferase</keyword>
<accession>A0A1B2AB35</accession>
<dbReference type="PROSITE" id="PS51273">
    <property type="entry name" value="GATASE_TYPE_1"/>
    <property type="match status" value="1"/>
</dbReference>
<protein>
    <submittedName>
        <fullName evidence="2">Amidotransferase</fullName>
    </submittedName>
</protein>
<dbReference type="InterPro" id="IPR044992">
    <property type="entry name" value="ChyE-like"/>
</dbReference>
<dbReference type="InterPro" id="IPR029062">
    <property type="entry name" value="Class_I_gatase-like"/>
</dbReference>
<evidence type="ECO:0000313" key="2">
    <source>
        <dbReference type="EMBL" id="ANY19377.1"/>
    </source>
</evidence>
<dbReference type="GO" id="GO:0016740">
    <property type="term" value="F:transferase activity"/>
    <property type="evidence" value="ECO:0007669"/>
    <property type="project" value="UniProtKB-KW"/>
</dbReference>
<sequence>MKLGILKAGDSPAELAAAHGSYPDMFRAFLGHRAFDYVEYDVRSGTLPLSVDDCPAYLVTGSAADAYATDPWIVALKQFLRDAAGEARLLGVCFGHQVMAEAFGGKVAQSEKGWGLGAQTYEVAVPHPALQGATRFTLPLSHRDQVMTAPPGATTIAGNAFTPFGMLAYSGHPSLSLQPHPEFTRDFAAALVERRRGNGIDEASADASLASLDDTLDCDRAAVWLGDFLLGAPVIPS</sequence>
<dbReference type="EMBL" id="CP016591">
    <property type="protein sequence ID" value="ANY19377.1"/>
    <property type="molecule type" value="Genomic_DNA"/>
</dbReference>
<reference evidence="2 3" key="1">
    <citation type="submission" date="2016-07" db="EMBL/GenBank/DDBJ databases">
        <title>Complete genome sequence of Altererythrobacter dongtanensis KCTC 22672, a type strain with esterase isolated from tidal flat.</title>
        <authorList>
            <person name="Cheng H."/>
            <person name="Wu Y.-H."/>
            <person name="Zhou P."/>
            <person name="Huo Y.-Y."/>
            <person name="Wang C.-S."/>
            <person name="Xu X.-W."/>
        </authorList>
    </citation>
    <scope>NUCLEOTIDE SEQUENCE [LARGE SCALE GENOMIC DNA]</scope>
    <source>
        <strain evidence="2 3">KCTC 22672</strain>
    </source>
</reference>
<name>A0A1B2AB35_9SPHN</name>
<dbReference type="STRING" id="692370.A6F68_00851"/>
<dbReference type="Proteomes" id="UP000092932">
    <property type="component" value="Chromosome"/>
</dbReference>
<dbReference type="SUPFAM" id="SSF52317">
    <property type="entry name" value="Class I glutamine amidotransferase-like"/>
    <property type="match status" value="1"/>
</dbReference>
<dbReference type="AlphaFoldDB" id="A0A1B2AB35"/>
<keyword evidence="3" id="KW-1185">Reference proteome</keyword>
<dbReference type="CDD" id="cd01741">
    <property type="entry name" value="GATase1_1"/>
    <property type="match status" value="1"/>
</dbReference>